<dbReference type="InterPro" id="IPR036770">
    <property type="entry name" value="Ankyrin_rpt-contain_sf"/>
</dbReference>
<protein>
    <submittedName>
        <fullName evidence="1">Uncharacterized protein</fullName>
    </submittedName>
</protein>
<organism evidence="1">
    <name type="scientific">viral metagenome</name>
    <dbReference type="NCBI Taxonomy" id="1070528"/>
    <lineage>
        <taxon>unclassified sequences</taxon>
        <taxon>metagenomes</taxon>
        <taxon>organismal metagenomes</taxon>
    </lineage>
</organism>
<dbReference type="AlphaFoldDB" id="A0A6C0JUL7"/>
<dbReference type="EMBL" id="MN740697">
    <property type="protein sequence ID" value="QHU08506.1"/>
    <property type="molecule type" value="Genomic_DNA"/>
</dbReference>
<dbReference type="SUPFAM" id="SSF140860">
    <property type="entry name" value="Pseudo ankyrin repeat-like"/>
    <property type="match status" value="1"/>
</dbReference>
<sequence length="142" mass="16994">MDYSRFFYYCSKGNLKEIKYQITHDENFKTEWITDNLYGPSALGEACDSKSIGLIQYLLQYVDNIDIEYIDFHEMNIEILKLFLAHGKFNDDIRKMQLYSDFTDKNDTFTKQYKKFMKRAKPLVDEYLFRLDGPIYNENIIG</sequence>
<proteinExistence type="predicted"/>
<reference evidence="1" key="1">
    <citation type="journal article" date="2020" name="Nature">
        <title>Giant virus diversity and host interactions through global metagenomics.</title>
        <authorList>
            <person name="Schulz F."/>
            <person name="Roux S."/>
            <person name="Paez-Espino D."/>
            <person name="Jungbluth S."/>
            <person name="Walsh D.A."/>
            <person name="Denef V.J."/>
            <person name="McMahon K.D."/>
            <person name="Konstantinidis K.T."/>
            <person name="Eloe-Fadrosh E.A."/>
            <person name="Kyrpides N.C."/>
            <person name="Woyke T."/>
        </authorList>
    </citation>
    <scope>NUCLEOTIDE SEQUENCE</scope>
    <source>
        <strain evidence="1">GVMAG-S-1062768-28</strain>
    </source>
</reference>
<accession>A0A6C0JUL7</accession>
<evidence type="ECO:0000313" key="1">
    <source>
        <dbReference type="EMBL" id="QHU08506.1"/>
    </source>
</evidence>
<dbReference type="Gene3D" id="1.25.40.20">
    <property type="entry name" value="Ankyrin repeat-containing domain"/>
    <property type="match status" value="1"/>
</dbReference>
<name>A0A6C0JUL7_9ZZZZ</name>